<dbReference type="PANTHER" id="PTHR30570">
    <property type="entry name" value="PERIPLASMIC PHOSPHATE BINDING COMPONENT OF PHOSPHATE ABC TRANSPORTER"/>
    <property type="match status" value="1"/>
</dbReference>
<gene>
    <name evidence="3" type="ORF">IPV69_23640</name>
</gene>
<evidence type="ECO:0000256" key="1">
    <source>
        <dbReference type="ARBA" id="ARBA00022729"/>
    </source>
</evidence>
<feature type="domain" description="PBP" evidence="2">
    <location>
        <begin position="25"/>
        <end position="271"/>
    </location>
</feature>
<dbReference type="CDD" id="cd13653">
    <property type="entry name" value="PBP2_phosphate_like_1"/>
    <property type="match status" value="1"/>
</dbReference>
<proteinExistence type="predicted"/>
<evidence type="ECO:0000313" key="4">
    <source>
        <dbReference type="Proteomes" id="UP000593765"/>
    </source>
</evidence>
<sequence>MFRATLIVSCLLALAGCRKEAGSTTKPAAGSALKINGSTTVNLVAAEAAEILRAEKGMNIQIDTQGGSAGGISAIGDGLVQIGMISKHLTDDDKKKHPKTNFKTIQIGEDAVALIVSKDVWDGGVKSLTKQQAKDIYQGKVTNWKQVGGPDQRIAFFNKEPGRGTWEVFAHWVYGSPKKAPSVSFPEVGGNEETRNKVASTKGALSQLSSSWADQKTVFALSLIGDDGSTVEATEASIASGKYPMSRPLSLITNGEPTGDAKVFVDFVLSERGQALLPKHGYLKMSQLKH</sequence>
<reference evidence="3 4" key="1">
    <citation type="submission" date="2020-10" db="EMBL/GenBank/DDBJ databases">
        <title>Wide distribution of Phycisphaera-like planctomycetes from WD2101 soil group in peatlands and genome analysis of the first cultivated representative.</title>
        <authorList>
            <person name="Dedysh S.N."/>
            <person name="Beletsky A.V."/>
            <person name="Ivanova A."/>
            <person name="Kulichevskaya I.S."/>
            <person name="Suzina N.E."/>
            <person name="Philippov D.A."/>
            <person name="Rakitin A.L."/>
            <person name="Mardanov A.V."/>
            <person name="Ravin N.V."/>
        </authorList>
    </citation>
    <scope>NUCLEOTIDE SEQUENCE [LARGE SCALE GENOMIC DNA]</scope>
    <source>
        <strain evidence="3 4">M1803</strain>
    </source>
</reference>
<organism evidence="3 4">
    <name type="scientific">Humisphaera borealis</name>
    <dbReference type="NCBI Taxonomy" id="2807512"/>
    <lineage>
        <taxon>Bacteria</taxon>
        <taxon>Pseudomonadati</taxon>
        <taxon>Planctomycetota</taxon>
        <taxon>Phycisphaerae</taxon>
        <taxon>Tepidisphaerales</taxon>
        <taxon>Tepidisphaeraceae</taxon>
        <taxon>Humisphaera</taxon>
    </lineage>
</organism>
<name>A0A7M2X4D5_9BACT</name>
<dbReference type="KEGG" id="hbs:IPV69_23640"/>
<dbReference type="SUPFAM" id="SSF53850">
    <property type="entry name" value="Periplasmic binding protein-like II"/>
    <property type="match status" value="1"/>
</dbReference>
<evidence type="ECO:0000313" key="3">
    <source>
        <dbReference type="EMBL" id="QOV92525.1"/>
    </source>
</evidence>
<dbReference type="AlphaFoldDB" id="A0A7M2X4D5"/>
<evidence type="ECO:0000259" key="2">
    <source>
        <dbReference type="Pfam" id="PF12849"/>
    </source>
</evidence>
<dbReference type="PANTHER" id="PTHR30570:SF1">
    <property type="entry name" value="PHOSPHATE-BINDING PROTEIN PSTS"/>
    <property type="match status" value="1"/>
</dbReference>
<protein>
    <submittedName>
        <fullName evidence="3">Phosphate ABC transporter substrate-binding protein</fullName>
    </submittedName>
</protein>
<dbReference type="PROSITE" id="PS51257">
    <property type="entry name" value="PROKAR_LIPOPROTEIN"/>
    <property type="match status" value="1"/>
</dbReference>
<dbReference type="InterPro" id="IPR050811">
    <property type="entry name" value="Phosphate_ABC_transporter"/>
</dbReference>
<dbReference type="InterPro" id="IPR024370">
    <property type="entry name" value="PBP_domain"/>
</dbReference>
<accession>A0A7M2X4D5</accession>
<keyword evidence="4" id="KW-1185">Reference proteome</keyword>
<dbReference type="Pfam" id="PF12849">
    <property type="entry name" value="PBP_like_2"/>
    <property type="match status" value="1"/>
</dbReference>
<keyword evidence="1" id="KW-0732">Signal</keyword>
<dbReference type="Gene3D" id="3.40.190.10">
    <property type="entry name" value="Periplasmic binding protein-like II"/>
    <property type="match status" value="2"/>
</dbReference>
<dbReference type="Proteomes" id="UP000593765">
    <property type="component" value="Chromosome"/>
</dbReference>
<dbReference type="EMBL" id="CP063458">
    <property type="protein sequence ID" value="QOV92525.1"/>
    <property type="molecule type" value="Genomic_DNA"/>
</dbReference>